<dbReference type="PATRIC" id="fig|1423757.3.peg.2481"/>
<gene>
    <name evidence="1" type="ORF">HMPREF0519_0573</name>
</gene>
<dbReference type="Proteomes" id="UP000003752">
    <property type="component" value="Unassembled WGS sequence"/>
</dbReference>
<evidence type="ECO:0000313" key="2">
    <source>
        <dbReference type="Proteomes" id="UP000003752"/>
    </source>
</evidence>
<comment type="caution">
    <text evidence="1">The sequence shown here is derived from an EMBL/GenBank/DDBJ whole genome shotgun (WGS) entry which is preliminary data.</text>
</comment>
<keyword evidence="2" id="KW-1185">Reference proteome</keyword>
<reference evidence="1 2" key="1">
    <citation type="submission" date="2009-01" db="EMBL/GenBank/DDBJ databases">
        <authorList>
            <person name="Qin X."/>
            <person name="Bachman B."/>
            <person name="Battles P."/>
            <person name="Bell A."/>
            <person name="Bess C."/>
            <person name="Bickham C."/>
            <person name="Chaboub L."/>
            <person name="Chen D."/>
            <person name="Coyle M."/>
            <person name="Deiros D.R."/>
            <person name="Dinh H."/>
            <person name="Forbes L."/>
            <person name="Fowler G."/>
            <person name="Francisco L."/>
            <person name="Fu Q."/>
            <person name="Gubbala S."/>
            <person name="Hale W."/>
            <person name="Han Y."/>
            <person name="Hemphill L."/>
            <person name="Highlander S.K."/>
            <person name="Hirani K."/>
            <person name="Hogues M."/>
            <person name="Jackson L."/>
            <person name="Jakkamsetti A."/>
            <person name="Javaid M."/>
            <person name="Jiang H."/>
            <person name="Korchina V."/>
            <person name="Kovar C."/>
            <person name="Lara F."/>
            <person name="Lee S."/>
            <person name="Mata R."/>
            <person name="Mathew T."/>
            <person name="Moen C."/>
            <person name="Morales K."/>
            <person name="Munidasa M."/>
            <person name="Nazareth L."/>
            <person name="Ngo R."/>
            <person name="Nguyen L."/>
            <person name="Okwuonu G."/>
            <person name="Ongeri F."/>
            <person name="Patil S."/>
            <person name="Petrosino J."/>
            <person name="Pham C."/>
            <person name="Pham P."/>
            <person name="Pu L.-L."/>
            <person name="Puazo M."/>
            <person name="Raj R."/>
            <person name="Reid J."/>
            <person name="Rouhana J."/>
            <person name="Saada N."/>
            <person name="Shang Y."/>
            <person name="Simmons D."/>
            <person name="Thornton R."/>
            <person name="Warren J."/>
            <person name="Weissenberger G."/>
            <person name="Zhang J."/>
            <person name="Zhang L."/>
            <person name="Zhou C."/>
            <person name="Zhu D."/>
            <person name="Muzny D."/>
            <person name="Worley K."/>
            <person name="Gibbs R."/>
        </authorList>
    </citation>
    <scope>NUCLEOTIDE SEQUENCE [LARGE SCALE GENOMIC DNA]</scope>
    <source>
        <strain evidence="2">ATCC 8290 / DSM 20176 / CCUG 30140 / JCM 1155 / KCTC 3500 / NBRC 15886 / NCIMB 8040 / NRRL B-1843 / 9</strain>
    </source>
</reference>
<organism evidence="1 2">
    <name type="scientific">Lentilactobacillus hilgardii (strain ATCC 8290 / DSM 20176 / CCUG 30140 / JCM 1155 / KCTC 3500 / NBRC 15886 / NCIMB 8040 / NRRL B-1843 / 9)</name>
    <dbReference type="NCBI Taxonomy" id="1423757"/>
    <lineage>
        <taxon>Bacteria</taxon>
        <taxon>Bacillati</taxon>
        <taxon>Bacillota</taxon>
        <taxon>Bacilli</taxon>
        <taxon>Lactobacillales</taxon>
        <taxon>Lactobacillaceae</taxon>
        <taxon>Lentilactobacillus</taxon>
    </lineage>
</organism>
<name>C0XHD3_LENH9</name>
<sequence>MQVETEVHDLPKTHQTVGLDMGVADLAIASNGVKYGAFKAKWFEKQATRWQAKFSRRKHQATVEMR</sequence>
<dbReference type="EMBL" id="ACGP01000097">
    <property type="protein sequence ID" value="EEI25205.1"/>
    <property type="molecule type" value="Genomic_DNA"/>
</dbReference>
<dbReference type="HOGENOM" id="CLU_2825661_0_0_9"/>
<dbReference type="AlphaFoldDB" id="C0XHD3"/>
<evidence type="ECO:0000313" key="1">
    <source>
        <dbReference type="EMBL" id="EEI25205.1"/>
    </source>
</evidence>
<accession>C0XHD3</accession>
<protein>
    <submittedName>
        <fullName evidence="1">Uncharacterized protein</fullName>
    </submittedName>
</protein>
<proteinExistence type="predicted"/>